<accession>A0A369LFQ0</accession>
<dbReference type="FunFam" id="3.20.20.100:FF:000015">
    <property type="entry name" value="Oxidoreductase, aldo/keto reductase family"/>
    <property type="match status" value="1"/>
</dbReference>
<keyword evidence="3" id="KW-0560">Oxidoreductase</keyword>
<protein>
    <submittedName>
        <fullName evidence="8">2,5-diketo-D-gluconic acid reductase</fullName>
    </submittedName>
</protein>
<dbReference type="SUPFAM" id="SSF51430">
    <property type="entry name" value="NAD(P)-linked oxidoreductase"/>
    <property type="match status" value="1"/>
</dbReference>
<reference evidence="8 9" key="1">
    <citation type="journal article" date="2018" name="Elife">
        <title>Discovery and characterization of a prevalent human gut bacterial enzyme sufficient for the inactivation of a family of plant toxins.</title>
        <authorList>
            <person name="Koppel N."/>
            <person name="Bisanz J.E."/>
            <person name="Pandelia M.E."/>
            <person name="Turnbaugh P.J."/>
            <person name="Balskus E.P."/>
        </authorList>
    </citation>
    <scope>NUCLEOTIDE SEQUENCE [LARGE SCALE GENOMIC DNA]</scope>
    <source>
        <strain evidence="8 9">OB21 GAM31</strain>
    </source>
</reference>
<dbReference type="PROSITE" id="PS00798">
    <property type="entry name" value="ALDOKETO_REDUCTASE_1"/>
    <property type="match status" value="1"/>
</dbReference>
<sequence>MGYMRLPNEVVMPYIGFGVFQIGDLRECQRAVESALEVGYRLLDTAASYDNEQAVGEAVKTSGLAREDVFITSKAYIHQMGYDKTMRAFEESCEKLQTDYLDLYLIHMPLGDYYGSWRAIEELYGNGRIRAIGVSNFSSARLLDLCKNADIKPMVDQIEHHPHFQRAEEIRFMRSLDVQPQGWAPFAEGMHGMFDEPALRTIADKHGKTPAQVILRWDVQTGVPTIPKSTHAERMEENIDVFDFELDDEDMELIAALDTGRPSMLDVDDPKEVERVYGYMENPVVTSLN</sequence>
<evidence type="ECO:0000256" key="5">
    <source>
        <dbReference type="PIRSR" id="PIRSR000097-2"/>
    </source>
</evidence>
<dbReference type="InterPro" id="IPR020471">
    <property type="entry name" value="AKR"/>
</dbReference>
<evidence type="ECO:0000256" key="4">
    <source>
        <dbReference type="PIRSR" id="PIRSR000097-1"/>
    </source>
</evidence>
<proteinExistence type="inferred from homology"/>
<dbReference type="InterPro" id="IPR018170">
    <property type="entry name" value="Aldo/ket_reductase_CS"/>
</dbReference>
<feature type="binding site" evidence="5">
    <location>
        <position position="107"/>
    </location>
    <ligand>
        <name>substrate</name>
    </ligand>
</feature>
<dbReference type="PIRSF" id="PIRSF000097">
    <property type="entry name" value="AKR"/>
    <property type="match status" value="1"/>
</dbReference>
<evidence type="ECO:0000256" key="3">
    <source>
        <dbReference type="ARBA" id="ARBA00023002"/>
    </source>
</evidence>
<comment type="similarity">
    <text evidence="1">Belongs to the aldo/keto reductase family.</text>
</comment>
<feature type="site" description="Lowers pKa of active site Tyr" evidence="6">
    <location>
        <position position="74"/>
    </location>
</feature>
<dbReference type="InterPro" id="IPR023210">
    <property type="entry name" value="NADP_OxRdtase_dom"/>
</dbReference>
<feature type="domain" description="NADP-dependent oxidoreductase" evidence="7">
    <location>
        <begin position="15"/>
        <end position="257"/>
    </location>
</feature>
<dbReference type="PROSITE" id="PS00063">
    <property type="entry name" value="ALDOKETO_REDUCTASE_3"/>
    <property type="match status" value="1"/>
</dbReference>
<dbReference type="InterPro" id="IPR036812">
    <property type="entry name" value="NAD(P)_OxRdtase_dom_sf"/>
</dbReference>
<evidence type="ECO:0000313" key="8">
    <source>
        <dbReference type="EMBL" id="RDB58014.1"/>
    </source>
</evidence>
<evidence type="ECO:0000256" key="1">
    <source>
        <dbReference type="ARBA" id="ARBA00007905"/>
    </source>
</evidence>
<dbReference type="RefSeq" id="WP_114615819.1">
    <property type="nucleotide sequence ID" value="NZ_PPTO01000010.1"/>
</dbReference>
<evidence type="ECO:0000256" key="2">
    <source>
        <dbReference type="ARBA" id="ARBA00022857"/>
    </source>
</evidence>
<dbReference type="EMBL" id="PPTO01000010">
    <property type="protein sequence ID" value="RDB58014.1"/>
    <property type="molecule type" value="Genomic_DNA"/>
</dbReference>
<evidence type="ECO:0000313" key="9">
    <source>
        <dbReference type="Proteomes" id="UP000253975"/>
    </source>
</evidence>
<evidence type="ECO:0000256" key="6">
    <source>
        <dbReference type="PIRSR" id="PIRSR000097-3"/>
    </source>
</evidence>
<dbReference type="Gene3D" id="3.20.20.100">
    <property type="entry name" value="NADP-dependent oxidoreductase domain"/>
    <property type="match status" value="1"/>
</dbReference>
<dbReference type="Pfam" id="PF00248">
    <property type="entry name" value="Aldo_ket_red"/>
    <property type="match status" value="1"/>
</dbReference>
<dbReference type="CDD" id="cd19133">
    <property type="entry name" value="AKR_AKR5F1"/>
    <property type="match status" value="1"/>
</dbReference>
<organism evidence="8 9">
    <name type="scientific">Slackia isoflavoniconvertens</name>
    <dbReference type="NCBI Taxonomy" id="572010"/>
    <lineage>
        <taxon>Bacteria</taxon>
        <taxon>Bacillati</taxon>
        <taxon>Actinomycetota</taxon>
        <taxon>Coriobacteriia</taxon>
        <taxon>Eggerthellales</taxon>
        <taxon>Eggerthellaceae</taxon>
        <taxon>Slackia</taxon>
    </lineage>
</organism>
<dbReference type="PRINTS" id="PR00069">
    <property type="entry name" value="ALDKETRDTASE"/>
</dbReference>
<dbReference type="Proteomes" id="UP000253975">
    <property type="component" value="Unassembled WGS sequence"/>
</dbReference>
<comment type="caution">
    <text evidence="8">The sequence shown here is derived from an EMBL/GenBank/DDBJ whole genome shotgun (WGS) entry which is preliminary data.</text>
</comment>
<dbReference type="GO" id="GO:0016616">
    <property type="term" value="F:oxidoreductase activity, acting on the CH-OH group of donors, NAD or NADP as acceptor"/>
    <property type="evidence" value="ECO:0007669"/>
    <property type="project" value="UniProtKB-ARBA"/>
</dbReference>
<dbReference type="PANTHER" id="PTHR43827:SF3">
    <property type="entry name" value="NADP-DEPENDENT OXIDOREDUCTASE DOMAIN-CONTAINING PROTEIN"/>
    <property type="match status" value="1"/>
</dbReference>
<dbReference type="AlphaFoldDB" id="A0A369LFQ0"/>
<gene>
    <name evidence="8" type="ORF">C1881_06765</name>
</gene>
<name>A0A369LFQ0_9ACTN</name>
<keyword evidence="2" id="KW-0521">NADP</keyword>
<evidence type="ECO:0000259" key="7">
    <source>
        <dbReference type="Pfam" id="PF00248"/>
    </source>
</evidence>
<dbReference type="PANTHER" id="PTHR43827">
    <property type="entry name" value="2,5-DIKETO-D-GLUCONIC ACID REDUCTASE"/>
    <property type="match status" value="1"/>
</dbReference>
<feature type="active site" description="Proton donor" evidence="4">
    <location>
        <position position="49"/>
    </location>
</feature>
<dbReference type="PROSITE" id="PS00062">
    <property type="entry name" value="ALDOKETO_REDUCTASE_2"/>
    <property type="match status" value="1"/>
</dbReference>